<dbReference type="Pfam" id="PF13751">
    <property type="entry name" value="DDE_Tnp_1_6"/>
    <property type="match status" value="1"/>
</dbReference>
<dbReference type="AlphaFoldDB" id="A0A892ZGF7"/>
<sequence>MKRRAAIEPIIGHLKADNRMGRNHLKGEAGNRLNPILAAAAYNLRKLLAWLYFWLMGWVGESREEWILQG</sequence>
<accession>A0A892ZGF7</accession>
<dbReference type="EMBL" id="CP069798">
    <property type="protein sequence ID" value="QRQ80927.1"/>
    <property type="molecule type" value="Genomic_DNA"/>
</dbReference>
<dbReference type="Proteomes" id="UP000653156">
    <property type="component" value="Chromosome"/>
</dbReference>
<evidence type="ECO:0000313" key="3">
    <source>
        <dbReference type="Proteomes" id="UP000653156"/>
    </source>
</evidence>
<evidence type="ECO:0000313" key="2">
    <source>
        <dbReference type="EMBL" id="QRQ80927.1"/>
    </source>
</evidence>
<evidence type="ECO:0000259" key="1">
    <source>
        <dbReference type="Pfam" id="PF13751"/>
    </source>
</evidence>
<gene>
    <name evidence="2" type="ORF">JQU52_09275</name>
</gene>
<dbReference type="PANTHER" id="PTHR33803:SF3">
    <property type="entry name" value="BLL1974 PROTEIN"/>
    <property type="match status" value="1"/>
</dbReference>
<organism evidence="2 3">
    <name type="scientific">Paralysiella testudinis</name>
    <dbReference type="NCBI Taxonomy" id="2809020"/>
    <lineage>
        <taxon>Bacteria</taxon>
        <taxon>Pseudomonadati</taxon>
        <taxon>Pseudomonadota</taxon>
        <taxon>Betaproteobacteria</taxon>
        <taxon>Neisseriales</taxon>
        <taxon>Neisseriaceae</taxon>
        <taxon>Paralysiella</taxon>
    </lineage>
</organism>
<proteinExistence type="predicted"/>
<dbReference type="PANTHER" id="PTHR33803">
    <property type="entry name" value="IS1478 TRANSPOSASE"/>
    <property type="match status" value="1"/>
</dbReference>
<protein>
    <submittedName>
        <fullName evidence="2">Transposase</fullName>
    </submittedName>
</protein>
<name>A0A892ZGF7_9NEIS</name>
<reference evidence="2" key="1">
    <citation type="submission" date="2021-02" db="EMBL/GenBank/DDBJ databases">
        <title>Neisseriaceae sp. 26B isolated from the cloaca of a Common Toad-headed Turtle (Mesoclemmys nasuta).</title>
        <authorList>
            <person name="Spergser J."/>
            <person name="Busse H.-J."/>
        </authorList>
    </citation>
    <scope>NUCLEOTIDE SEQUENCE</scope>
    <source>
        <strain evidence="2">26B</strain>
    </source>
</reference>
<feature type="domain" description="Transposase DDE" evidence="1">
    <location>
        <begin position="2"/>
        <end position="48"/>
    </location>
</feature>
<dbReference type="KEGG" id="ptes:JQU52_09275"/>
<keyword evidence="3" id="KW-1185">Reference proteome</keyword>
<dbReference type="InterPro" id="IPR025668">
    <property type="entry name" value="Tnp_DDE_dom"/>
</dbReference>